<feature type="region of interest" description="Disordered" evidence="1">
    <location>
        <begin position="503"/>
        <end position="522"/>
    </location>
</feature>
<dbReference type="HOGENOM" id="CLU_404556_0_0_1"/>
<dbReference type="KEGG" id="lgi:LOTGIDRAFT_167850"/>
<feature type="region of interest" description="Disordered" evidence="1">
    <location>
        <begin position="427"/>
        <end position="448"/>
    </location>
</feature>
<dbReference type="AlphaFoldDB" id="V3Z3Q6"/>
<organism evidence="2 3">
    <name type="scientific">Lottia gigantea</name>
    <name type="common">Giant owl limpet</name>
    <dbReference type="NCBI Taxonomy" id="225164"/>
    <lineage>
        <taxon>Eukaryota</taxon>
        <taxon>Metazoa</taxon>
        <taxon>Spiralia</taxon>
        <taxon>Lophotrochozoa</taxon>
        <taxon>Mollusca</taxon>
        <taxon>Gastropoda</taxon>
        <taxon>Patellogastropoda</taxon>
        <taxon>Lottioidea</taxon>
        <taxon>Lottiidae</taxon>
        <taxon>Lottia</taxon>
    </lineage>
</organism>
<name>V3Z3Q6_LOTGI</name>
<feature type="region of interest" description="Disordered" evidence="1">
    <location>
        <begin position="92"/>
        <end position="139"/>
    </location>
</feature>
<dbReference type="GeneID" id="20240714"/>
<accession>V3Z3Q6</accession>
<feature type="region of interest" description="Disordered" evidence="1">
    <location>
        <begin position="552"/>
        <end position="599"/>
    </location>
</feature>
<feature type="compositionally biased region" description="Polar residues" evidence="1">
    <location>
        <begin position="383"/>
        <end position="397"/>
    </location>
</feature>
<dbReference type="CTD" id="20240714"/>
<gene>
    <name evidence="2" type="ORF">LOTGIDRAFT_167850</name>
</gene>
<evidence type="ECO:0000313" key="3">
    <source>
        <dbReference type="Proteomes" id="UP000030746"/>
    </source>
</evidence>
<evidence type="ECO:0000313" key="2">
    <source>
        <dbReference type="EMBL" id="ESO85278.1"/>
    </source>
</evidence>
<dbReference type="Proteomes" id="UP000030746">
    <property type="component" value="Unassembled WGS sequence"/>
</dbReference>
<feature type="region of interest" description="Disordered" evidence="1">
    <location>
        <begin position="383"/>
        <end position="405"/>
    </location>
</feature>
<sequence length="680" mass="76203">MGKNTFVAIRNPFDKSQEIVIYPHIGKRERPNLEGEDLRLCKFAKFFCGKANKTNVRPHRDSVIAAFCQLPGGAISTRSQCASSASQLGVDPQLTGHCSTGSSKTRNSKSSASHPGASMTPETASSSLKDKPILVDKENMDKKPPRKLWVRIFEKMWIIPKEDSVTDETEKMSSSAIQATKENLETKPQTPRVFREVKVASVPGKEKKKKQKIGIRAPVRFVETVETRPLREFDPASVANTSDKEDAICERSVSEVIPSSSSKRNLSKLDERDNVLSTFSGNNTSVIVINSVSTQDDRGREGIRKVENRMKQRGESVAGTKGTESATGKRSRRPAIKRREVFKRPDILAVTNEDTSEIYFSSDDDTLSNKRDIKKIVSNCDQLSQAPLDQTPTNGRNNDLPEGNEQDLCAKFGKLIRDFKRDFRAIVNNPQGRGPSERAHNYGDSSEEESSAITVATTISINSELASSSPVSEGETVLPISSSRLSNQDLLYSVRHSLNTSCNARDLPAPSRRHNGKNITTNKNQNIRKYPRELPMPPSFNFSRHRKLRIPPSKRRELPIPLSKQRELPIPPSKLRELPIPSSKHRELPTPPGKHRELPISSRSHRELPIPSRRQGKCSPLMNFTSLQCPKSTPQQCNMLFPSEMSLYAPQQRQVRVPECRSAFSRTPLEKQARYHRVKT</sequence>
<feature type="compositionally biased region" description="Basic and acidic residues" evidence="1">
    <location>
        <begin position="128"/>
        <end position="139"/>
    </location>
</feature>
<reference evidence="2 3" key="1">
    <citation type="journal article" date="2013" name="Nature">
        <title>Insights into bilaterian evolution from three spiralian genomes.</title>
        <authorList>
            <person name="Simakov O."/>
            <person name="Marletaz F."/>
            <person name="Cho S.J."/>
            <person name="Edsinger-Gonzales E."/>
            <person name="Havlak P."/>
            <person name="Hellsten U."/>
            <person name="Kuo D.H."/>
            <person name="Larsson T."/>
            <person name="Lv J."/>
            <person name="Arendt D."/>
            <person name="Savage R."/>
            <person name="Osoegawa K."/>
            <person name="de Jong P."/>
            <person name="Grimwood J."/>
            <person name="Chapman J.A."/>
            <person name="Shapiro H."/>
            <person name="Aerts A."/>
            <person name="Otillar R.P."/>
            <person name="Terry A.Y."/>
            <person name="Boore J.L."/>
            <person name="Grigoriev I.V."/>
            <person name="Lindberg D.R."/>
            <person name="Seaver E.C."/>
            <person name="Weisblat D.A."/>
            <person name="Putnam N.H."/>
            <person name="Rokhsar D.S."/>
        </authorList>
    </citation>
    <scope>NUCLEOTIDE SEQUENCE [LARGE SCALE GENOMIC DNA]</scope>
</reference>
<keyword evidence="3" id="KW-1185">Reference proteome</keyword>
<proteinExistence type="predicted"/>
<dbReference type="EMBL" id="KB203275">
    <property type="protein sequence ID" value="ESO85278.1"/>
    <property type="molecule type" value="Genomic_DNA"/>
</dbReference>
<dbReference type="RefSeq" id="XP_009063983.1">
    <property type="nucleotide sequence ID" value="XM_009065735.1"/>
</dbReference>
<protein>
    <submittedName>
        <fullName evidence="2">Uncharacterized protein</fullName>
    </submittedName>
</protein>
<dbReference type="OrthoDB" id="9885925at2759"/>
<feature type="compositionally biased region" description="Basic and acidic residues" evidence="1">
    <location>
        <begin position="584"/>
        <end position="599"/>
    </location>
</feature>
<feature type="compositionally biased region" description="Low complexity" evidence="1">
    <location>
        <begin position="99"/>
        <end position="113"/>
    </location>
</feature>
<evidence type="ECO:0000256" key="1">
    <source>
        <dbReference type="SAM" id="MobiDB-lite"/>
    </source>
</evidence>
<feature type="region of interest" description="Disordered" evidence="1">
    <location>
        <begin position="310"/>
        <end position="335"/>
    </location>
</feature>